<keyword evidence="3" id="KW-0614">Plasmid</keyword>
<accession>C6XET4</accession>
<keyword evidence="1" id="KW-1133">Transmembrane helix</keyword>
<dbReference type="InterPro" id="IPR012902">
    <property type="entry name" value="N_methyl_site"/>
</dbReference>
<feature type="domain" description="Type 4 secretion system PilS N-terminal" evidence="2">
    <location>
        <begin position="45"/>
        <end position="174"/>
    </location>
</feature>
<geneLocation type="plasmid" evidence="3 4">
    <name>pMsip01</name>
</geneLocation>
<name>C6XET4_METGS</name>
<dbReference type="AlphaFoldDB" id="C6XET4"/>
<evidence type="ECO:0000313" key="3">
    <source>
        <dbReference type="EMBL" id="ACT52141.1"/>
    </source>
</evidence>
<reference evidence="3 4" key="2">
    <citation type="journal article" date="2011" name="J. Bacteriol.">
        <title>Genomes of three methylotrophs from a single niche uncover genetic and metabolic divergence of Methylophilaceae.</title>
        <authorList>
            <person name="Lapidus A."/>
            <person name="Clum A."/>
            <person name="Labutti K."/>
            <person name="Kaluzhnaya M.G."/>
            <person name="Lim S."/>
            <person name="Beck D.A."/>
            <person name="Glavina Del Rio T."/>
            <person name="Nolan M."/>
            <person name="Mavromatis K."/>
            <person name="Huntemann M."/>
            <person name="Lucas S."/>
            <person name="Lidstrom M.E."/>
            <person name="Ivanova N."/>
            <person name="Chistoserdova L."/>
        </authorList>
    </citation>
    <scope>NUCLEOTIDE SEQUENCE [LARGE SCALE GENOMIC DNA]</scope>
    <source>
        <strain evidence="3 4">SIP3-4</strain>
        <plasmid evidence="3 4">pMsip01</plasmid>
    </source>
</reference>
<gene>
    <name evidence="3" type="ordered locus">Msip34_2917</name>
</gene>
<reference evidence="4" key="1">
    <citation type="submission" date="2009-07" db="EMBL/GenBank/DDBJ databases">
        <title>Complete sequence of plasmid 1 of Methylovorus sp. SIP3-4.</title>
        <authorList>
            <consortium name="US DOE Joint Genome Institute"/>
            <person name="Lucas S."/>
            <person name="Copeland A."/>
            <person name="Lapidus A."/>
            <person name="Glavina del Rio T."/>
            <person name="Tice H."/>
            <person name="Bruce D."/>
            <person name="Goodwin L."/>
            <person name="Pitluck S."/>
            <person name="Clum A."/>
            <person name="Larimer F."/>
            <person name="Land M."/>
            <person name="Hauser L."/>
            <person name="Kyrpides N."/>
            <person name="Mikhailova N."/>
            <person name="Kayluzhnaya M."/>
            <person name="Chistoserdova L."/>
        </authorList>
    </citation>
    <scope>NUCLEOTIDE SEQUENCE [LARGE SCALE GENOMIC DNA]</scope>
    <source>
        <strain evidence="4">SIP3-4</strain>
        <plasmid evidence="4">pMsip01</plasmid>
    </source>
</reference>
<keyword evidence="1" id="KW-0472">Membrane</keyword>
<feature type="transmembrane region" description="Helical" evidence="1">
    <location>
        <begin position="12"/>
        <end position="37"/>
    </location>
</feature>
<dbReference type="HOGENOM" id="CLU_125851_0_0_4"/>
<dbReference type="Proteomes" id="UP000002743">
    <property type="component" value="Plasmid pMsip01"/>
</dbReference>
<proteinExistence type="predicted"/>
<dbReference type="EMBL" id="CP001675">
    <property type="protein sequence ID" value="ACT52141.1"/>
    <property type="molecule type" value="Genomic_DNA"/>
</dbReference>
<dbReference type="RefSeq" id="WP_012777739.1">
    <property type="nucleotide sequence ID" value="NC_012970.1"/>
</dbReference>
<dbReference type="OrthoDB" id="6464241at2"/>
<dbReference type="KEGG" id="mei:Msip34_2917"/>
<evidence type="ECO:0000256" key="1">
    <source>
        <dbReference type="SAM" id="Phobius"/>
    </source>
</evidence>
<keyword evidence="4" id="KW-1185">Reference proteome</keyword>
<organism evidence="3 4">
    <name type="scientific">Methylovorus glucosotrophus (strain SIP3-4)</name>
    <dbReference type="NCBI Taxonomy" id="582744"/>
    <lineage>
        <taxon>Bacteria</taxon>
        <taxon>Pseudomonadati</taxon>
        <taxon>Pseudomonadota</taxon>
        <taxon>Betaproteobacteria</taxon>
        <taxon>Nitrosomonadales</taxon>
        <taxon>Methylophilaceae</taxon>
        <taxon>Methylovorus</taxon>
    </lineage>
</organism>
<dbReference type="NCBIfam" id="TIGR02532">
    <property type="entry name" value="IV_pilin_GFxxxE"/>
    <property type="match status" value="1"/>
</dbReference>
<dbReference type="Pfam" id="PF07963">
    <property type="entry name" value="N_methyl"/>
    <property type="match status" value="1"/>
</dbReference>
<sequence>MKKHYKFARNQAGVTLMELIIGLAIIGVIIAGVTALFGSADSQQKSNQIQVDLTAIRTAVKQLYFGQGGYGTANMNDTLVTAKKIPTTLSVDTSTSPDTISHAMNGTINIVGATTAYNVTVTNIPSDVCTNIMAAGTGWTTIKAGSAAARTLPITPVTAAADCGAANPTTMIFTGQ</sequence>
<dbReference type="InterPro" id="IPR045584">
    <property type="entry name" value="Pilin-like"/>
</dbReference>
<dbReference type="Gene3D" id="3.30.1690.10">
    <property type="entry name" value="TcpA-like pilin"/>
    <property type="match status" value="1"/>
</dbReference>
<dbReference type="Pfam" id="PF08805">
    <property type="entry name" value="PilS"/>
    <property type="match status" value="1"/>
</dbReference>
<evidence type="ECO:0000259" key="2">
    <source>
        <dbReference type="Pfam" id="PF08805"/>
    </source>
</evidence>
<dbReference type="InterPro" id="IPR014911">
    <property type="entry name" value="PilS_N"/>
</dbReference>
<keyword evidence="1" id="KW-0812">Transmembrane</keyword>
<protein>
    <submittedName>
        <fullName evidence="3">PilS domain protein</fullName>
    </submittedName>
</protein>
<evidence type="ECO:0000313" key="4">
    <source>
        <dbReference type="Proteomes" id="UP000002743"/>
    </source>
</evidence>
<dbReference type="SUPFAM" id="SSF54523">
    <property type="entry name" value="Pili subunits"/>
    <property type="match status" value="1"/>
</dbReference>